<sequence>MTNERLQHMLDAAQQSIGPILHGTLLYTIPISLISFAIGLVLAVLVALANLSDYSLFNKPARFFVWIIRGTPILVQMFIVFYGLPNIGVVVEPFPTAILIFSLNEAAYNSEILRAAILSIPKGQWRAGESIGMSYAQVLRRIILPQAARVSVPPLGNAFIGLFKSTSLVTLITIADLFGAAKLVAASTFEPMTVYVIAALFYLFFCSLLSLGQTQLEKKFGKHVM</sequence>
<proteinExistence type="inferred from homology"/>
<dbReference type="NCBIfam" id="TIGR01726">
    <property type="entry name" value="HEQRo_perm_3TM"/>
    <property type="match status" value="1"/>
</dbReference>
<keyword evidence="5" id="KW-0029">Amino-acid transport</keyword>
<reference evidence="10" key="1">
    <citation type="submission" date="2022-12" db="EMBL/GenBank/DDBJ databases">
        <title>Draft genome sequence of the thermophilic strain Brevibacillus thermoruber HT42, isolated from Los Humeros, Puebla, Mexico, with biotechnological potential.</title>
        <authorList>
            <person name="Lara Sanchez J."/>
            <person name="Solis Palacios R."/>
            <person name="Bustos Baena A.S."/>
            <person name="Ruz Baez A.E."/>
            <person name="Espinosa Luna G."/>
            <person name="Oliart Ros R.M."/>
        </authorList>
    </citation>
    <scope>NUCLEOTIDE SEQUENCE</scope>
    <source>
        <strain evidence="10">HT42</strain>
    </source>
</reference>
<dbReference type="Pfam" id="PF00528">
    <property type="entry name" value="BPD_transp_1"/>
    <property type="match status" value="1"/>
</dbReference>
<dbReference type="PROSITE" id="PS50928">
    <property type="entry name" value="ABC_TM1"/>
    <property type="match status" value="1"/>
</dbReference>
<dbReference type="EMBL" id="JAPYYP010000008">
    <property type="protein sequence ID" value="MDA5108560.1"/>
    <property type="molecule type" value="Genomic_DNA"/>
</dbReference>
<feature type="transmembrane region" description="Helical" evidence="8">
    <location>
        <begin position="63"/>
        <end position="84"/>
    </location>
</feature>
<feature type="transmembrane region" description="Helical" evidence="8">
    <location>
        <begin position="25"/>
        <end position="51"/>
    </location>
</feature>
<keyword evidence="2 8" id="KW-0813">Transport</keyword>
<keyword evidence="4 8" id="KW-0812">Transmembrane</keyword>
<keyword evidence="3" id="KW-1003">Cell membrane</keyword>
<dbReference type="GO" id="GO:0006865">
    <property type="term" value="P:amino acid transport"/>
    <property type="evidence" value="ECO:0007669"/>
    <property type="project" value="UniProtKB-KW"/>
</dbReference>
<dbReference type="GO" id="GO:0022857">
    <property type="term" value="F:transmembrane transporter activity"/>
    <property type="evidence" value="ECO:0007669"/>
    <property type="project" value="InterPro"/>
</dbReference>
<evidence type="ECO:0000259" key="9">
    <source>
        <dbReference type="PROSITE" id="PS50928"/>
    </source>
</evidence>
<keyword evidence="11" id="KW-1185">Reference proteome</keyword>
<comment type="subcellular location">
    <subcellularLocation>
        <location evidence="1 8">Cell membrane</location>
        <topology evidence="1 8">Multi-pass membrane protein</topology>
    </subcellularLocation>
</comment>
<dbReference type="Gene3D" id="1.10.3720.10">
    <property type="entry name" value="MetI-like"/>
    <property type="match status" value="1"/>
</dbReference>
<evidence type="ECO:0000256" key="6">
    <source>
        <dbReference type="ARBA" id="ARBA00022989"/>
    </source>
</evidence>
<gene>
    <name evidence="10" type="ORF">O3V59_09320</name>
</gene>
<feature type="transmembrane region" description="Helical" evidence="8">
    <location>
        <begin position="192"/>
        <end position="212"/>
    </location>
</feature>
<comment type="caution">
    <text evidence="10">The sequence shown here is derived from an EMBL/GenBank/DDBJ whole genome shotgun (WGS) entry which is preliminary data.</text>
</comment>
<dbReference type="SUPFAM" id="SSF161098">
    <property type="entry name" value="MetI-like"/>
    <property type="match status" value="1"/>
</dbReference>
<evidence type="ECO:0000256" key="5">
    <source>
        <dbReference type="ARBA" id="ARBA00022970"/>
    </source>
</evidence>
<name>A0A9X3Z3G6_9BACL</name>
<dbReference type="InterPro" id="IPR043429">
    <property type="entry name" value="ArtM/GltK/GlnP/TcyL/YhdX-like"/>
</dbReference>
<evidence type="ECO:0000256" key="4">
    <source>
        <dbReference type="ARBA" id="ARBA00022692"/>
    </source>
</evidence>
<evidence type="ECO:0000313" key="10">
    <source>
        <dbReference type="EMBL" id="MDA5108560.1"/>
    </source>
</evidence>
<dbReference type="AlphaFoldDB" id="A0A9X3Z3G6"/>
<comment type="similarity">
    <text evidence="8">Belongs to the binding-protein-dependent transport system permease family.</text>
</comment>
<evidence type="ECO:0000313" key="11">
    <source>
        <dbReference type="Proteomes" id="UP001151071"/>
    </source>
</evidence>
<dbReference type="InterPro" id="IPR010065">
    <property type="entry name" value="AA_ABC_transptr_permease_3TM"/>
</dbReference>
<dbReference type="Proteomes" id="UP001151071">
    <property type="component" value="Unassembled WGS sequence"/>
</dbReference>
<evidence type="ECO:0000256" key="2">
    <source>
        <dbReference type="ARBA" id="ARBA00022448"/>
    </source>
</evidence>
<evidence type="ECO:0000256" key="1">
    <source>
        <dbReference type="ARBA" id="ARBA00004651"/>
    </source>
</evidence>
<dbReference type="CDD" id="cd06261">
    <property type="entry name" value="TM_PBP2"/>
    <property type="match status" value="1"/>
</dbReference>
<dbReference type="InterPro" id="IPR000515">
    <property type="entry name" value="MetI-like"/>
</dbReference>
<evidence type="ECO:0000256" key="8">
    <source>
        <dbReference type="RuleBase" id="RU363032"/>
    </source>
</evidence>
<feature type="domain" description="ABC transmembrane type-1" evidence="9">
    <location>
        <begin position="21"/>
        <end position="213"/>
    </location>
</feature>
<keyword evidence="6 8" id="KW-1133">Transmembrane helix</keyword>
<dbReference type="RefSeq" id="WP_035298213.1">
    <property type="nucleotide sequence ID" value="NZ_JAPYYP010000008.1"/>
</dbReference>
<dbReference type="InterPro" id="IPR035906">
    <property type="entry name" value="MetI-like_sf"/>
</dbReference>
<dbReference type="PANTHER" id="PTHR30614">
    <property type="entry name" value="MEMBRANE COMPONENT OF AMINO ACID ABC TRANSPORTER"/>
    <property type="match status" value="1"/>
</dbReference>
<organism evidence="10 11">
    <name type="scientific">Brevibacillus thermoruber</name>
    <dbReference type="NCBI Taxonomy" id="33942"/>
    <lineage>
        <taxon>Bacteria</taxon>
        <taxon>Bacillati</taxon>
        <taxon>Bacillota</taxon>
        <taxon>Bacilli</taxon>
        <taxon>Bacillales</taxon>
        <taxon>Paenibacillaceae</taxon>
        <taxon>Brevibacillus</taxon>
    </lineage>
</organism>
<evidence type="ECO:0000256" key="3">
    <source>
        <dbReference type="ARBA" id="ARBA00022475"/>
    </source>
</evidence>
<protein>
    <submittedName>
        <fullName evidence="10">Amino acid ABC transporter permease</fullName>
    </submittedName>
</protein>
<evidence type="ECO:0000256" key="7">
    <source>
        <dbReference type="ARBA" id="ARBA00023136"/>
    </source>
</evidence>
<dbReference type="PANTHER" id="PTHR30614:SF0">
    <property type="entry name" value="L-CYSTINE TRANSPORT SYSTEM PERMEASE PROTEIN TCYL"/>
    <property type="match status" value="1"/>
</dbReference>
<accession>A0A9X3Z3G6</accession>
<dbReference type="GO" id="GO:0043190">
    <property type="term" value="C:ATP-binding cassette (ABC) transporter complex"/>
    <property type="evidence" value="ECO:0007669"/>
    <property type="project" value="InterPro"/>
</dbReference>
<keyword evidence="7 8" id="KW-0472">Membrane</keyword>